<feature type="signal peptide" evidence="1">
    <location>
        <begin position="1"/>
        <end position="22"/>
    </location>
</feature>
<evidence type="ECO:0000313" key="3">
    <source>
        <dbReference type="Proteomes" id="UP000450676"/>
    </source>
</evidence>
<comment type="caution">
    <text evidence="2">The sequence shown here is derived from an EMBL/GenBank/DDBJ whole genome shotgun (WGS) entry which is preliminary data.</text>
</comment>
<dbReference type="RefSeq" id="WP_161075614.1">
    <property type="nucleotide sequence ID" value="NZ_WWCU01000069.1"/>
</dbReference>
<keyword evidence="1" id="KW-0732">Signal</keyword>
<organism evidence="2 3">
    <name type="scientific">Pseudoduganella aquatica</name>
    <dbReference type="NCBI Taxonomy" id="2660641"/>
    <lineage>
        <taxon>Bacteria</taxon>
        <taxon>Pseudomonadati</taxon>
        <taxon>Pseudomonadota</taxon>
        <taxon>Betaproteobacteria</taxon>
        <taxon>Burkholderiales</taxon>
        <taxon>Oxalobacteraceae</taxon>
        <taxon>Telluria group</taxon>
        <taxon>Pseudoduganella</taxon>
    </lineage>
</organism>
<protein>
    <submittedName>
        <fullName evidence="2">Uncharacterized protein</fullName>
    </submittedName>
</protein>
<reference evidence="2 3" key="1">
    <citation type="submission" date="2019-12" db="EMBL/GenBank/DDBJ databases">
        <title>Novel species isolated from a subtropical stream in China.</title>
        <authorList>
            <person name="Lu H."/>
        </authorList>
    </citation>
    <scope>NUCLEOTIDE SEQUENCE [LARGE SCALE GENOMIC DNA]</scope>
    <source>
        <strain evidence="2 3">FT127W</strain>
    </source>
</reference>
<proteinExistence type="predicted"/>
<keyword evidence="3" id="KW-1185">Reference proteome</keyword>
<gene>
    <name evidence="2" type="ORF">GTP77_28965</name>
</gene>
<evidence type="ECO:0000313" key="2">
    <source>
        <dbReference type="EMBL" id="MYN11348.1"/>
    </source>
</evidence>
<accession>A0A7X4HIE6</accession>
<dbReference type="Proteomes" id="UP000450676">
    <property type="component" value="Unassembled WGS sequence"/>
</dbReference>
<name>A0A7X4HIE6_9BURK</name>
<feature type="chain" id="PRO_5031201994" evidence="1">
    <location>
        <begin position="23"/>
        <end position="142"/>
    </location>
</feature>
<dbReference type="EMBL" id="WWCU01000069">
    <property type="protein sequence ID" value="MYN11348.1"/>
    <property type="molecule type" value="Genomic_DNA"/>
</dbReference>
<dbReference type="AlphaFoldDB" id="A0A7X4HIE6"/>
<evidence type="ECO:0000256" key="1">
    <source>
        <dbReference type="SAM" id="SignalP"/>
    </source>
</evidence>
<sequence length="142" mass="15479">MKKLLLAPLLFMVCIAAMGQTAQDPQMVDSVRVPATGLSIVVPEHRLGMYAVDFGAYKGAYDLSNGGLLQLTSQGRRMYAQLDNGERTEIVGTGMQSFVALDRSLQMSFERKPDGDMGGELLIARTPRVAGEPVQYLLVSLR</sequence>